<evidence type="ECO:0000256" key="10">
    <source>
        <dbReference type="ARBA" id="ARBA00023201"/>
    </source>
</evidence>
<keyword evidence="3" id="KW-0813">Transport</keyword>
<feature type="transmembrane region" description="Helical" evidence="12">
    <location>
        <begin position="42"/>
        <end position="62"/>
    </location>
</feature>
<comment type="subcellular location">
    <subcellularLocation>
        <location evidence="1">Cell membrane</location>
        <topology evidence="1">Multi-pass membrane protein</topology>
    </subcellularLocation>
</comment>
<feature type="transmembrane region" description="Helical" evidence="12">
    <location>
        <begin position="178"/>
        <end position="199"/>
    </location>
</feature>
<dbReference type="Proteomes" id="UP001165460">
    <property type="component" value="Unassembled WGS sequence"/>
</dbReference>
<protein>
    <submittedName>
        <fullName evidence="13">Sodium:solute symporter</fullName>
    </submittedName>
</protein>
<feature type="transmembrane region" description="Helical" evidence="12">
    <location>
        <begin position="145"/>
        <end position="166"/>
    </location>
</feature>
<proteinExistence type="inferred from homology"/>
<evidence type="ECO:0000256" key="5">
    <source>
        <dbReference type="ARBA" id="ARBA00022692"/>
    </source>
</evidence>
<dbReference type="InterPro" id="IPR051163">
    <property type="entry name" value="Sodium:Solute_Symporter_SSF"/>
</dbReference>
<evidence type="ECO:0000256" key="12">
    <source>
        <dbReference type="SAM" id="Phobius"/>
    </source>
</evidence>
<dbReference type="InterPro" id="IPR001734">
    <property type="entry name" value="Na/solute_symporter"/>
</dbReference>
<evidence type="ECO:0000256" key="1">
    <source>
        <dbReference type="ARBA" id="ARBA00004651"/>
    </source>
</evidence>
<keyword evidence="8" id="KW-0406">Ion transport</keyword>
<evidence type="ECO:0000256" key="2">
    <source>
        <dbReference type="ARBA" id="ARBA00006434"/>
    </source>
</evidence>
<evidence type="ECO:0000256" key="6">
    <source>
        <dbReference type="ARBA" id="ARBA00022989"/>
    </source>
</evidence>
<dbReference type="RefSeq" id="WP_243360253.1">
    <property type="nucleotide sequence ID" value="NZ_JALGBH010000001.1"/>
</dbReference>
<evidence type="ECO:0000313" key="14">
    <source>
        <dbReference type="Proteomes" id="UP001165460"/>
    </source>
</evidence>
<evidence type="ECO:0000256" key="11">
    <source>
        <dbReference type="RuleBase" id="RU362091"/>
    </source>
</evidence>
<keyword evidence="7" id="KW-0915">Sodium</keyword>
<feature type="transmembrane region" description="Helical" evidence="12">
    <location>
        <begin position="74"/>
        <end position="96"/>
    </location>
</feature>
<evidence type="ECO:0000256" key="7">
    <source>
        <dbReference type="ARBA" id="ARBA00023053"/>
    </source>
</evidence>
<feature type="transmembrane region" description="Helical" evidence="12">
    <location>
        <begin position="6"/>
        <end position="22"/>
    </location>
</feature>
<feature type="transmembrane region" description="Helical" evidence="12">
    <location>
        <begin position="408"/>
        <end position="431"/>
    </location>
</feature>
<keyword evidence="10" id="KW-0739">Sodium transport</keyword>
<dbReference type="InterPro" id="IPR038377">
    <property type="entry name" value="Na/Glc_symporter_sf"/>
</dbReference>
<gene>
    <name evidence="13" type="ORF">MMF97_05105</name>
</gene>
<dbReference type="Pfam" id="PF00474">
    <property type="entry name" value="SSF"/>
    <property type="match status" value="2"/>
</dbReference>
<keyword evidence="9 12" id="KW-0472">Membrane</keyword>
<feature type="transmembrane region" description="Helical" evidence="12">
    <location>
        <begin position="487"/>
        <end position="506"/>
    </location>
</feature>
<evidence type="ECO:0000256" key="8">
    <source>
        <dbReference type="ARBA" id="ARBA00023065"/>
    </source>
</evidence>
<accession>A0ABS9ZTZ5</accession>
<dbReference type="Gene3D" id="1.20.1730.10">
    <property type="entry name" value="Sodium/glucose cotransporter"/>
    <property type="match status" value="1"/>
</dbReference>
<keyword evidence="5 12" id="KW-0812">Transmembrane</keyword>
<keyword evidence="14" id="KW-1185">Reference proteome</keyword>
<dbReference type="CDD" id="cd11494">
    <property type="entry name" value="SLC5sbd_NIS-like_u2"/>
    <property type="match status" value="1"/>
</dbReference>
<dbReference type="PANTHER" id="PTHR42985">
    <property type="entry name" value="SODIUM-COUPLED MONOCARBOXYLATE TRANSPORTER"/>
    <property type="match status" value="1"/>
</dbReference>
<evidence type="ECO:0000313" key="13">
    <source>
        <dbReference type="EMBL" id="MCJ0742084.1"/>
    </source>
</evidence>
<keyword evidence="4" id="KW-1003">Cell membrane</keyword>
<dbReference type="EMBL" id="JALGBH010000001">
    <property type="protein sequence ID" value="MCJ0742084.1"/>
    <property type="molecule type" value="Genomic_DNA"/>
</dbReference>
<feature type="transmembrane region" description="Helical" evidence="12">
    <location>
        <begin position="513"/>
        <end position="530"/>
    </location>
</feature>
<evidence type="ECO:0000256" key="4">
    <source>
        <dbReference type="ARBA" id="ARBA00022475"/>
    </source>
</evidence>
<dbReference type="PROSITE" id="PS50283">
    <property type="entry name" value="NA_SOLUT_SYMP_3"/>
    <property type="match status" value="1"/>
</dbReference>
<feature type="transmembrane region" description="Helical" evidence="12">
    <location>
        <begin position="271"/>
        <end position="296"/>
    </location>
</feature>
<sequence>MSNLDWAVLLITLLGIVSYGVYKSRGTRSMDAYLLGSQSMPWYTVCLSVMATQASAITFLSAPGLAYSSGMSFVQFYFGLPLAMIVLCITFVPIFHRLKVYTAYEFLEQRFDFKTRALTAFLFLIQRGLSTGITIYAPAIILSTILNINVTYTTLFMGGLVIFYTVFGGTKAVSYTQLLQMTIIFCGLFAAGVMVVHLLPESVGFSKAINIAGKMGRTNAIDFDFSWTNPYNVWSGIIGGFFLQLSYFGTDQSQVGRYLTGSSVGQSRLGLLMNGLVKIPMQFLILLIGVLVFTFYQYNKAPLFFNSYELHKLEHSEHRAELANIQLKHDQLFEKKKQEVEKLDVALATHNQALIDQQRTLVKQYDEEGKVIRGELKALMIKNDADAATNDNNYIFLSFVTQYLPKGLIGLLIAIIFLASMGSTASALNSLASTTVVDIYKRLINKSGNDGAYVNASRWATVGWGLVCVVMALFTSKIGNLIEAVNILGSFIYGTILGVFLVAFYLKKVRGRAVFYAAILAEVIVCILGFKEVVAYLWLNVIGCLSVVIIAYLLQMFIEEKSSEVCSVA</sequence>
<feature type="transmembrane region" description="Helical" evidence="12">
    <location>
        <begin position="452"/>
        <end position="475"/>
    </location>
</feature>
<evidence type="ECO:0000256" key="3">
    <source>
        <dbReference type="ARBA" id="ARBA00022448"/>
    </source>
</evidence>
<name>A0ABS9ZTZ5_9SPHI</name>
<comment type="similarity">
    <text evidence="2 11">Belongs to the sodium:solute symporter (SSF) (TC 2.A.21) family.</text>
</comment>
<feature type="transmembrane region" description="Helical" evidence="12">
    <location>
        <begin position="536"/>
        <end position="554"/>
    </location>
</feature>
<comment type="caution">
    <text evidence="13">The sequence shown here is derived from an EMBL/GenBank/DDBJ whole genome shotgun (WGS) entry which is preliminary data.</text>
</comment>
<evidence type="ECO:0000256" key="9">
    <source>
        <dbReference type="ARBA" id="ARBA00023136"/>
    </source>
</evidence>
<reference evidence="13" key="1">
    <citation type="submission" date="2022-03" db="EMBL/GenBank/DDBJ databases">
        <authorList>
            <person name="Woo C.Y."/>
        </authorList>
    </citation>
    <scope>NUCLEOTIDE SEQUENCE</scope>
    <source>
        <strain evidence="13">CYS-01</strain>
    </source>
</reference>
<organism evidence="13 14">
    <name type="scientific">Pedobacter montanisoli</name>
    <dbReference type="NCBI Taxonomy" id="2923277"/>
    <lineage>
        <taxon>Bacteria</taxon>
        <taxon>Pseudomonadati</taxon>
        <taxon>Bacteroidota</taxon>
        <taxon>Sphingobacteriia</taxon>
        <taxon>Sphingobacteriales</taxon>
        <taxon>Sphingobacteriaceae</taxon>
        <taxon>Pedobacter</taxon>
    </lineage>
</organism>
<dbReference type="PANTHER" id="PTHR42985:SF47">
    <property type="entry name" value="INTEGRAL MEMBRANE TRANSPORT PROTEIN"/>
    <property type="match status" value="1"/>
</dbReference>
<keyword evidence="6 12" id="KW-1133">Transmembrane helix</keyword>